<evidence type="ECO:0000259" key="3">
    <source>
        <dbReference type="PROSITE" id="PS50977"/>
    </source>
</evidence>
<keyword evidence="5" id="KW-1185">Reference proteome</keyword>
<reference evidence="4" key="1">
    <citation type="submission" date="2021-07" db="EMBL/GenBank/DDBJ databases">
        <title>Roseobacter insulae sp. nov., isolated from a tidal flat.</title>
        <authorList>
            <person name="Park S."/>
            <person name="Yoon J.-H."/>
        </authorList>
    </citation>
    <scope>NUCLEOTIDE SEQUENCE</scope>
    <source>
        <strain evidence="4">YSTF-M11</strain>
    </source>
</reference>
<dbReference type="InterPro" id="IPR039536">
    <property type="entry name" value="TetR_C_Proteobacteria"/>
</dbReference>
<accession>A0A9X1FZ24</accession>
<dbReference type="PANTHER" id="PTHR30055:SF146">
    <property type="entry name" value="HTH-TYPE TRANSCRIPTIONAL DUAL REGULATOR CECR"/>
    <property type="match status" value="1"/>
</dbReference>
<comment type="caution">
    <text evidence="4">The sequence shown here is derived from an EMBL/GenBank/DDBJ whole genome shotgun (WGS) entry which is preliminary data.</text>
</comment>
<evidence type="ECO:0000256" key="1">
    <source>
        <dbReference type="ARBA" id="ARBA00023125"/>
    </source>
</evidence>
<dbReference type="Pfam" id="PF14246">
    <property type="entry name" value="TetR_C_7"/>
    <property type="match status" value="1"/>
</dbReference>
<proteinExistence type="predicted"/>
<organism evidence="4 5">
    <name type="scientific">Roseobacter insulae</name>
    <dbReference type="NCBI Taxonomy" id="2859783"/>
    <lineage>
        <taxon>Bacteria</taxon>
        <taxon>Pseudomonadati</taxon>
        <taxon>Pseudomonadota</taxon>
        <taxon>Alphaproteobacteria</taxon>
        <taxon>Rhodobacterales</taxon>
        <taxon>Roseobacteraceae</taxon>
        <taxon>Roseobacter</taxon>
    </lineage>
</organism>
<dbReference type="Proteomes" id="UP001138661">
    <property type="component" value="Unassembled WGS sequence"/>
</dbReference>
<evidence type="ECO:0000313" key="5">
    <source>
        <dbReference type="Proteomes" id="UP001138661"/>
    </source>
</evidence>
<dbReference type="RefSeq" id="WP_219508138.1">
    <property type="nucleotide sequence ID" value="NZ_JAHXDN010000012.1"/>
</dbReference>
<dbReference type="EMBL" id="JAHXDN010000012">
    <property type="protein sequence ID" value="MBW4710840.1"/>
    <property type="molecule type" value="Genomic_DNA"/>
</dbReference>
<dbReference type="AlphaFoldDB" id="A0A9X1FZ24"/>
<gene>
    <name evidence="4" type="ORF">KX928_23875</name>
</gene>
<dbReference type="Pfam" id="PF00440">
    <property type="entry name" value="TetR_N"/>
    <property type="match status" value="1"/>
</dbReference>
<dbReference type="GO" id="GO:0003700">
    <property type="term" value="F:DNA-binding transcription factor activity"/>
    <property type="evidence" value="ECO:0007669"/>
    <property type="project" value="TreeGrafter"/>
</dbReference>
<dbReference type="InterPro" id="IPR050109">
    <property type="entry name" value="HTH-type_TetR-like_transc_reg"/>
</dbReference>
<evidence type="ECO:0000313" key="4">
    <source>
        <dbReference type="EMBL" id="MBW4710840.1"/>
    </source>
</evidence>
<dbReference type="GO" id="GO:0000976">
    <property type="term" value="F:transcription cis-regulatory region binding"/>
    <property type="evidence" value="ECO:0007669"/>
    <property type="project" value="TreeGrafter"/>
</dbReference>
<name>A0A9X1FZ24_9RHOB</name>
<protein>
    <submittedName>
        <fullName evidence="4">TetR/AcrR family transcriptional regulator</fullName>
    </submittedName>
</protein>
<dbReference type="PROSITE" id="PS50977">
    <property type="entry name" value="HTH_TETR_2"/>
    <property type="match status" value="1"/>
</dbReference>
<keyword evidence="1 2" id="KW-0238">DNA-binding</keyword>
<feature type="DNA-binding region" description="H-T-H motif" evidence="2">
    <location>
        <begin position="41"/>
        <end position="60"/>
    </location>
</feature>
<evidence type="ECO:0000256" key="2">
    <source>
        <dbReference type="PROSITE-ProRule" id="PRU00335"/>
    </source>
</evidence>
<dbReference type="InterPro" id="IPR001647">
    <property type="entry name" value="HTH_TetR"/>
</dbReference>
<dbReference type="PANTHER" id="PTHR30055">
    <property type="entry name" value="HTH-TYPE TRANSCRIPTIONAL REGULATOR RUTR"/>
    <property type="match status" value="1"/>
</dbReference>
<feature type="domain" description="HTH tetR-type" evidence="3">
    <location>
        <begin position="18"/>
        <end position="78"/>
    </location>
</feature>
<sequence length="215" mass="24166">MAVVKKNAKAADALPYKERKTRDILVAARKLFFEHGVEAVTIEEIAEAAGVAKTTIYYKFGRKEDVFAAVFDQLGEDAVADFPGEIDRNACPRETLLNLCRQLVTALANRELMGPEPLFLLEAKRKPELGRKFFEMGPGRMRTALQDLIQMWVDQGKLQVEDTKEAAEDLSVLCQGLLPIELQIFPDLKLSEEEIEHRVTRGVDKFLKIYGAARG</sequence>